<proteinExistence type="predicted"/>
<protein>
    <submittedName>
        <fullName evidence="3">Uncharacterized protein</fullName>
    </submittedName>
</protein>
<evidence type="ECO:0000256" key="1">
    <source>
        <dbReference type="SAM" id="MobiDB-lite"/>
    </source>
</evidence>
<evidence type="ECO:0000313" key="3">
    <source>
        <dbReference type="EMBL" id="AIF78501.1"/>
    </source>
</evidence>
<organism evidence="3">
    <name type="scientific">Escherichia coli</name>
    <dbReference type="NCBI Taxonomy" id="562"/>
    <lineage>
        <taxon>Bacteria</taxon>
        <taxon>Pseudomonadati</taxon>
        <taxon>Pseudomonadota</taxon>
        <taxon>Gammaproteobacteria</taxon>
        <taxon>Enterobacterales</taxon>
        <taxon>Enterobacteriaceae</taxon>
        <taxon>Escherichia</taxon>
    </lineage>
</organism>
<geneLocation type="plasmid" evidence="3">
    <name>pC60-108</name>
</geneLocation>
<geneLocation type="plasmid" evidence="2">
    <name>pH2291-112</name>
</geneLocation>
<keyword evidence="3" id="KW-0614">Plasmid</keyword>
<dbReference type="EMBL" id="KJ484629">
    <property type="protein sequence ID" value="AIF77858.1"/>
    <property type="molecule type" value="Genomic_DNA"/>
</dbReference>
<name>A0A075MH08_ECOLX</name>
<feature type="compositionally biased region" description="Polar residues" evidence="1">
    <location>
        <begin position="28"/>
        <end position="43"/>
    </location>
</feature>
<feature type="region of interest" description="Disordered" evidence="1">
    <location>
        <begin position="28"/>
        <end position="53"/>
    </location>
</feature>
<evidence type="ECO:0000313" key="2">
    <source>
        <dbReference type="EMBL" id="AIF77858.1"/>
    </source>
</evidence>
<sequence>MVNVNRYSPSPYGGGPCDHCRFRVGATRQNSSVQQGLPPSFSGTGEAGIRTKT</sequence>
<reference evidence="4" key="1">
    <citation type="journal article" date="2014" name="Front. Microbiol.">
        <title>Vertical transmission of highly similar bla CTX-M-1-harboring IncI1 plasmids in Escherichia coli with different MLST types in the poultry production pyramid.</title>
        <authorList>
            <person name="Zurfluh K."/>
            <person name="Wang J."/>
            <person name="Klumpp J."/>
            <person name="Nuesch-Inderbinen M."/>
            <person name="Fanning S."/>
            <person name="Stephan R."/>
        </authorList>
    </citation>
    <scope>NUCLEOTIDE SEQUENCE</scope>
    <source>
        <strain evidence="4">HV292</strain>
        <plasmid evidence="4">pHV292</plasmid>
    </source>
</reference>
<reference evidence="3" key="2">
    <citation type="journal article" date="2014" name="J. Antimicrob. Chemother.">
        <title>Nucleotide sequences of 16 transmissible plasmids identified in nine multidrug-resistant Escherichia coli isolates expressing an ESBL phenotype isolated from food-producing animals and healthy humans.</title>
        <authorList>
            <person name="Wang J."/>
            <person name="Stephan R."/>
            <person name="Power K."/>
            <person name="Yan Q."/>
            <person name="Hachler H."/>
            <person name="Fanning S."/>
        </authorList>
    </citation>
    <scope>NUCLEOTIDE SEQUENCE</scope>
    <source>
        <strain evidence="3">Chicken-60</strain>
        <strain evidence="2">Human-2291</strain>
        <plasmid evidence="3">pC60-108</plasmid>
        <plasmid evidence="2">pH2291-112</plasmid>
    </source>
</reference>
<accession>A0A075MH08</accession>
<dbReference type="AlphaFoldDB" id="A0A075MH08"/>
<evidence type="ECO:0000313" key="4">
    <source>
        <dbReference type="EMBL" id="AJM91004.1"/>
    </source>
</evidence>
<dbReference type="EMBL" id="KM377239">
    <property type="protein sequence ID" value="AJM91004.1"/>
    <property type="molecule type" value="Genomic_DNA"/>
</dbReference>
<geneLocation type="plasmid" evidence="4">
    <name>pHV292</name>
</geneLocation>
<dbReference type="EMBL" id="KJ484635">
    <property type="protein sequence ID" value="AIF78501.1"/>
    <property type="molecule type" value="Genomic_DNA"/>
</dbReference>